<dbReference type="InterPro" id="IPR020449">
    <property type="entry name" value="Tscrpt_reg_AraC-type_HTH"/>
</dbReference>
<evidence type="ECO:0000313" key="5">
    <source>
        <dbReference type="EMBL" id="SCB44087.1"/>
    </source>
</evidence>
<feature type="domain" description="HTH araC/xylS-type" evidence="4">
    <location>
        <begin position="203"/>
        <end position="300"/>
    </location>
</feature>
<evidence type="ECO:0000256" key="3">
    <source>
        <dbReference type="ARBA" id="ARBA00023163"/>
    </source>
</evidence>
<dbReference type="GO" id="GO:0003700">
    <property type="term" value="F:DNA-binding transcription factor activity"/>
    <property type="evidence" value="ECO:0007669"/>
    <property type="project" value="InterPro"/>
</dbReference>
<dbReference type="InterPro" id="IPR018060">
    <property type="entry name" value="HTH_AraC"/>
</dbReference>
<dbReference type="Proteomes" id="UP000199205">
    <property type="component" value="Unassembled WGS sequence"/>
</dbReference>
<dbReference type="AlphaFoldDB" id="A0A1C3WVN0"/>
<accession>A0A1C3WVN0</accession>
<dbReference type="InterPro" id="IPR018062">
    <property type="entry name" value="HTH_AraC-typ_CS"/>
</dbReference>
<gene>
    <name evidence="5" type="ORF">GA0061101_11855</name>
</gene>
<sequence>MFTAATKKPARDVLGSGSGALRLDGDCGMSQISTALLLKTKTVMIRDVVCNVECRHKSDEECAHKTSLVYPYRGVFKRHVGQNDVVAEANQVIFFNGGQDYRISHPVEGGDSCLDLAIDEAVLQELAPKEQVQAGEGVVFRRQRRRVDPRAQALVALLRHGLSRNIAESLEGETLALTLVRRSLGERTSHAAGASFGRQKLVDRAKLVLSSDLARRWTLAEIAKEVGVSPVYLTQVFQQVEAMPLYRYQLRLRLARALDLLGRYDDLTMLGLDLGFSSHSHFSAAFKQTYGLTPAEFQRSAQLKPKRYISR</sequence>
<evidence type="ECO:0000259" key="4">
    <source>
        <dbReference type="PROSITE" id="PS01124"/>
    </source>
</evidence>
<keyword evidence="1" id="KW-0805">Transcription regulation</keyword>
<dbReference type="PANTHER" id="PTHR46796">
    <property type="entry name" value="HTH-TYPE TRANSCRIPTIONAL ACTIVATOR RHAS-RELATED"/>
    <property type="match status" value="1"/>
</dbReference>
<organism evidence="5 6">
    <name type="scientific">Rhizobium lusitanum</name>
    <dbReference type="NCBI Taxonomy" id="293958"/>
    <lineage>
        <taxon>Bacteria</taxon>
        <taxon>Pseudomonadati</taxon>
        <taxon>Pseudomonadota</taxon>
        <taxon>Alphaproteobacteria</taxon>
        <taxon>Hyphomicrobiales</taxon>
        <taxon>Rhizobiaceae</taxon>
        <taxon>Rhizobium/Agrobacterium group</taxon>
        <taxon>Rhizobium</taxon>
    </lineage>
</organism>
<evidence type="ECO:0000256" key="2">
    <source>
        <dbReference type="ARBA" id="ARBA00023125"/>
    </source>
</evidence>
<dbReference type="PANTHER" id="PTHR46796:SF6">
    <property type="entry name" value="ARAC SUBFAMILY"/>
    <property type="match status" value="1"/>
</dbReference>
<reference evidence="5 6" key="1">
    <citation type="submission" date="2016-08" db="EMBL/GenBank/DDBJ databases">
        <authorList>
            <person name="Seilhamer J.J."/>
        </authorList>
    </citation>
    <scope>NUCLEOTIDE SEQUENCE [LARGE SCALE GENOMIC DNA]</scope>
    <source>
        <strain evidence="5 6">P1-7</strain>
    </source>
</reference>
<dbReference type="Gene3D" id="1.10.10.60">
    <property type="entry name" value="Homeodomain-like"/>
    <property type="match status" value="1"/>
</dbReference>
<dbReference type="SUPFAM" id="SSF46689">
    <property type="entry name" value="Homeodomain-like"/>
    <property type="match status" value="2"/>
</dbReference>
<dbReference type="InterPro" id="IPR050204">
    <property type="entry name" value="AraC_XylS_family_regulators"/>
</dbReference>
<proteinExistence type="predicted"/>
<dbReference type="SMART" id="SM00342">
    <property type="entry name" value="HTH_ARAC"/>
    <property type="match status" value="1"/>
</dbReference>
<evidence type="ECO:0000256" key="1">
    <source>
        <dbReference type="ARBA" id="ARBA00023015"/>
    </source>
</evidence>
<protein>
    <submittedName>
        <fullName evidence="5">AraC-type DNA-binding protein</fullName>
    </submittedName>
</protein>
<dbReference type="EMBL" id="FMAF01000018">
    <property type="protein sequence ID" value="SCB44087.1"/>
    <property type="molecule type" value="Genomic_DNA"/>
</dbReference>
<keyword evidence="3" id="KW-0804">Transcription</keyword>
<keyword evidence="2 5" id="KW-0238">DNA-binding</keyword>
<dbReference type="Pfam" id="PF12833">
    <property type="entry name" value="HTH_18"/>
    <property type="match status" value="1"/>
</dbReference>
<dbReference type="PROSITE" id="PS00041">
    <property type="entry name" value="HTH_ARAC_FAMILY_1"/>
    <property type="match status" value="1"/>
</dbReference>
<dbReference type="PROSITE" id="PS01124">
    <property type="entry name" value="HTH_ARAC_FAMILY_2"/>
    <property type="match status" value="1"/>
</dbReference>
<name>A0A1C3WVN0_9HYPH</name>
<dbReference type="GO" id="GO:0043565">
    <property type="term" value="F:sequence-specific DNA binding"/>
    <property type="evidence" value="ECO:0007669"/>
    <property type="project" value="InterPro"/>
</dbReference>
<dbReference type="InterPro" id="IPR009057">
    <property type="entry name" value="Homeodomain-like_sf"/>
</dbReference>
<evidence type="ECO:0000313" key="6">
    <source>
        <dbReference type="Proteomes" id="UP000199205"/>
    </source>
</evidence>
<dbReference type="PRINTS" id="PR00032">
    <property type="entry name" value="HTHARAC"/>
</dbReference>